<accession>A0AAV6PU09</accession>
<dbReference type="Pfam" id="PF15455">
    <property type="entry name" value="Pro-rich_19"/>
    <property type="match status" value="1"/>
</dbReference>
<name>A0AAV6PU09_SOLSE</name>
<protein>
    <submittedName>
        <fullName evidence="2">Uncharacterized protein</fullName>
    </submittedName>
</protein>
<feature type="region of interest" description="Disordered" evidence="1">
    <location>
        <begin position="197"/>
        <end position="220"/>
    </location>
</feature>
<dbReference type="Proteomes" id="UP000693946">
    <property type="component" value="Linkage Group LG9"/>
</dbReference>
<evidence type="ECO:0000313" key="3">
    <source>
        <dbReference type="Proteomes" id="UP000693946"/>
    </source>
</evidence>
<organism evidence="2 3">
    <name type="scientific">Solea senegalensis</name>
    <name type="common">Senegalese sole</name>
    <dbReference type="NCBI Taxonomy" id="28829"/>
    <lineage>
        <taxon>Eukaryota</taxon>
        <taxon>Metazoa</taxon>
        <taxon>Chordata</taxon>
        <taxon>Craniata</taxon>
        <taxon>Vertebrata</taxon>
        <taxon>Euteleostomi</taxon>
        <taxon>Actinopterygii</taxon>
        <taxon>Neopterygii</taxon>
        <taxon>Teleostei</taxon>
        <taxon>Neoteleostei</taxon>
        <taxon>Acanthomorphata</taxon>
        <taxon>Carangaria</taxon>
        <taxon>Pleuronectiformes</taxon>
        <taxon>Pleuronectoidei</taxon>
        <taxon>Soleidae</taxon>
        <taxon>Solea</taxon>
    </lineage>
</organism>
<evidence type="ECO:0000256" key="1">
    <source>
        <dbReference type="SAM" id="MobiDB-lite"/>
    </source>
</evidence>
<feature type="compositionally biased region" description="Basic and acidic residues" evidence="1">
    <location>
        <begin position="139"/>
        <end position="150"/>
    </location>
</feature>
<sequence>MSHTLDKDPSAKEKQPSETTCQTCCKCLNHPKTDGQHRMKRLKTLRDRRQMRSGGKNAAKTKSHHHHCCRQARIDTAHSCNCCHGGCNPTRDPLFAKVVPAAQEPSIITDHRLIGHHGLFNHEVKSVDIERLLSEQRKMDNTQEKTHKENPNLSHPSPPSCGNAFVDDEAAENLPFEDKKEPSSDTSADCHEIQEKISRGSDLTPAQRPHQQRHRSPDSYRSIFSSKHSFLDVVISTDKKKVHSVTREKDKESPLSLTLHDVETPVTPENKAPAAPQTHTCGVSPSSPPLSSFGSQHRGEDPACVSFITATAARLCDSLQLPRLWRRDLLAESRERLLMVLRARRGPWLQENLLTEQQHVSFGLESTMTDGDEVLSAACHVDTQKTTKSNLKPHHSMKWTADWSTSPMNTSTSFLDDILRPRSSPQFCMDFEPSGASAREHLSPPCLTSCRAEKASASQHWDKSLFRPKCRELPGFDSFENRFMNHNRTVRERRCEPWFKHTRPSFSYQTQPVHFSLESDPFTTDRRSLPPPLSTHMPNPDPSSHLQTHRRSSHTSAEPLLSSHHSDMIHYPPSHMLDRSPAPSPFSLSPEHWSFPPMKLY</sequence>
<keyword evidence="3" id="KW-1185">Reference proteome</keyword>
<feature type="region of interest" description="Disordered" evidence="1">
    <location>
        <begin position="139"/>
        <end position="166"/>
    </location>
</feature>
<feature type="region of interest" description="Disordered" evidence="1">
    <location>
        <begin position="268"/>
        <end position="295"/>
    </location>
</feature>
<proteinExistence type="predicted"/>
<evidence type="ECO:0000313" key="2">
    <source>
        <dbReference type="EMBL" id="KAG7475768.1"/>
    </source>
</evidence>
<feature type="region of interest" description="Disordered" evidence="1">
    <location>
        <begin position="519"/>
        <end position="576"/>
    </location>
</feature>
<comment type="caution">
    <text evidence="2">The sequence shown here is derived from an EMBL/GenBank/DDBJ whole genome shotgun (WGS) entry which is preliminary data.</text>
</comment>
<dbReference type="InterPro" id="IPR029355">
    <property type="entry name" value="Pro-rich_19"/>
</dbReference>
<dbReference type="EMBL" id="JAGKHQ010000021">
    <property type="protein sequence ID" value="KAG7475768.1"/>
    <property type="molecule type" value="Genomic_DNA"/>
</dbReference>
<gene>
    <name evidence="2" type="ORF">JOB18_037145</name>
</gene>
<reference evidence="2 3" key="1">
    <citation type="journal article" date="2021" name="Sci. Rep.">
        <title>Chromosome anchoring in Senegalese sole (Solea senegalensis) reveals sex-associated markers and genome rearrangements in flatfish.</title>
        <authorList>
            <person name="Guerrero-Cozar I."/>
            <person name="Gomez-Garrido J."/>
            <person name="Berbel C."/>
            <person name="Martinez-Blanch J.F."/>
            <person name="Alioto T."/>
            <person name="Claros M.G."/>
            <person name="Gagnaire P.A."/>
            <person name="Manchado M."/>
        </authorList>
    </citation>
    <scope>NUCLEOTIDE SEQUENCE [LARGE SCALE GENOMIC DNA]</scope>
    <source>
        <strain evidence="2">Sse05_10M</strain>
    </source>
</reference>
<dbReference type="AlphaFoldDB" id="A0AAV6PU09"/>